<gene>
    <name evidence="2" type="ORF">ERS852557_00397</name>
</gene>
<dbReference type="AlphaFoldDB" id="A0A174MTZ2"/>
<dbReference type="EMBL" id="CZBI01000001">
    <property type="protein sequence ID" value="CUP37670.1"/>
    <property type="molecule type" value="Genomic_DNA"/>
</dbReference>
<organism evidence="2 3">
    <name type="scientific">Bacteroides thetaiotaomicron</name>
    <dbReference type="NCBI Taxonomy" id="818"/>
    <lineage>
        <taxon>Bacteria</taxon>
        <taxon>Pseudomonadati</taxon>
        <taxon>Bacteroidota</taxon>
        <taxon>Bacteroidia</taxon>
        <taxon>Bacteroidales</taxon>
        <taxon>Bacteroidaceae</taxon>
        <taxon>Bacteroides</taxon>
    </lineage>
</organism>
<evidence type="ECO:0000313" key="3">
    <source>
        <dbReference type="Proteomes" id="UP000095541"/>
    </source>
</evidence>
<dbReference type="Proteomes" id="UP000095541">
    <property type="component" value="Unassembled WGS sequence"/>
</dbReference>
<evidence type="ECO:0000313" key="2">
    <source>
        <dbReference type="EMBL" id="CUP37670.1"/>
    </source>
</evidence>
<name>A0A174MTZ2_BACT4</name>
<reference evidence="2 3" key="1">
    <citation type="submission" date="2015-09" db="EMBL/GenBank/DDBJ databases">
        <authorList>
            <consortium name="Pathogen Informatics"/>
        </authorList>
    </citation>
    <scope>NUCLEOTIDE SEQUENCE [LARGE SCALE GENOMIC DNA]</scope>
    <source>
        <strain evidence="2 3">2789STDY5834945</strain>
    </source>
</reference>
<protein>
    <submittedName>
        <fullName evidence="2">Uncharacterized protein</fullName>
    </submittedName>
</protein>
<accession>A0A174MTZ2</accession>
<proteinExistence type="predicted"/>
<evidence type="ECO:0000256" key="1">
    <source>
        <dbReference type="SAM" id="MobiDB-lite"/>
    </source>
</evidence>
<sequence>MIEFGNTAESTESGIPCFQGSAFSQNADEQRVS</sequence>
<feature type="region of interest" description="Disordered" evidence="1">
    <location>
        <begin position="1"/>
        <end position="33"/>
    </location>
</feature>